<feature type="transmembrane region" description="Helical" evidence="1">
    <location>
        <begin position="180"/>
        <end position="203"/>
    </location>
</feature>
<accession>A0A0L0WAV5</accession>
<dbReference type="EMBL" id="LGSS01000006">
    <property type="protein sequence ID" value="KNF08626.1"/>
    <property type="molecule type" value="Genomic_DNA"/>
</dbReference>
<dbReference type="InterPro" id="IPR011435">
    <property type="entry name" value="UmpAB"/>
</dbReference>
<comment type="caution">
    <text evidence="2">The sequence shown here is derived from an EMBL/GenBank/DDBJ whole genome shotgun (WGS) entry which is preliminary data.</text>
</comment>
<feature type="transmembrane region" description="Helical" evidence="1">
    <location>
        <begin position="16"/>
        <end position="37"/>
    </location>
</feature>
<evidence type="ECO:0000313" key="2">
    <source>
        <dbReference type="EMBL" id="KNF08626.1"/>
    </source>
</evidence>
<dbReference type="Proteomes" id="UP000037267">
    <property type="component" value="Unassembled WGS sequence"/>
</dbReference>
<gene>
    <name evidence="2" type="ORF">CLPU_6c01120</name>
</gene>
<proteinExistence type="predicted"/>
<name>A0A0L0WAV5_GOTPU</name>
<organism evidence="2 3">
    <name type="scientific">Gottschalkia purinilytica</name>
    <name type="common">Clostridium purinilyticum</name>
    <dbReference type="NCBI Taxonomy" id="1503"/>
    <lineage>
        <taxon>Bacteria</taxon>
        <taxon>Bacillati</taxon>
        <taxon>Bacillota</taxon>
        <taxon>Tissierellia</taxon>
        <taxon>Tissierellales</taxon>
        <taxon>Gottschalkiaceae</taxon>
        <taxon>Gottschalkia</taxon>
    </lineage>
</organism>
<feature type="transmembrane region" description="Helical" evidence="1">
    <location>
        <begin position="150"/>
        <end position="168"/>
    </location>
</feature>
<feature type="transmembrane region" description="Helical" evidence="1">
    <location>
        <begin position="83"/>
        <end position="105"/>
    </location>
</feature>
<keyword evidence="1" id="KW-0812">Transmembrane</keyword>
<feature type="transmembrane region" description="Helical" evidence="1">
    <location>
        <begin position="215"/>
        <end position="234"/>
    </location>
</feature>
<dbReference type="OrthoDB" id="9805989at2"/>
<keyword evidence="3" id="KW-1185">Reference proteome</keyword>
<sequence>MIQSIFTGFSTIFKDVLLALLPLFAVFSLFQFFWIKLPKKQYLNISKGFLFTFFGLVLFLQGVNIGFIPIGEYIGTTIGSTSYSWALIPIGFVLGFVVTFAEPAVRVLNIEVEKASSGHIRNEIMLYFLSIGVAISVALSMFKILKGISLWYFIIPGYILVFILTKFVDSTFVGIAFDSGGVATGPMTVTFISSLAVGFASVLEGRNPLVDGFGMISLVALTPTLSILILGVLYELKEKRRNEETNQES</sequence>
<feature type="transmembrane region" description="Helical" evidence="1">
    <location>
        <begin position="126"/>
        <end position="144"/>
    </location>
</feature>
<dbReference type="RefSeq" id="WP_050355142.1">
    <property type="nucleotide sequence ID" value="NZ_LGSS01000006.1"/>
</dbReference>
<evidence type="ECO:0000313" key="3">
    <source>
        <dbReference type="Proteomes" id="UP000037267"/>
    </source>
</evidence>
<keyword evidence="1" id="KW-1133">Transmembrane helix</keyword>
<keyword evidence="1" id="KW-0472">Membrane</keyword>
<evidence type="ECO:0000256" key="1">
    <source>
        <dbReference type="SAM" id="Phobius"/>
    </source>
</evidence>
<feature type="transmembrane region" description="Helical" evidence="1">
    <location>
        <begin position="49"/>
        <end position="71"/>
    </location>
</feature>
<reference evidence="3" key="1">
    <citation type="submission" date="2015-07" db="EMBL/GenBank/DDBJ databases">
        <title>Draft genome sequence of the purine-degrading Gottschalkia purinilyticum DSM 1384 (formerly Clostridium purinilyticum).</title>
        <authorList>
            <person name="Poehlein A."/>
            <person name="Schiel-Bengelsdorf B."/>
            <person name="Bengelsdorf F.R."/>
            <person name="Daniel R."/>
            <person name="Duerre P."/>
        </authorList>
    </citation>
    <scope>NUCLEOTIDE SEQUENCE [LARGE SCALE GENOMIC DNA]</scope>
    <source>
        <strain evidence="3">DSM 1384</strain>
    </source>
</reference>
<dbReference type="STRING" id="1503.CLPU_6c01120"/>
<dbReference type="AlphaFoldDB" id="A0A0L0WAV5"/>
<dbReference type="Pfam" id="PF07556">
    <property type="entry name" value="DUF1538"/>
    <property type="match status" value="1"/>
</dbReference>
<protein>
    <submittedName>
        <fullName evidence="2">Putative membrane protein DUF1538</fullName>
    </submittedName>
</protein>
<dbReference type="PATRIC" id="fig|1503.3.peg.2911"/>